<feature type="domain" description="Alginate lyase 2" evidence="1">
    <location>
        <begin position="20"/>
        <end position="236"/>
    </location>
</feature>
<dbReference type="CAZy" id="PL7">
    <property type="family name" value="Polysaccharide Lyase Family 7"/>
</dbReference>
<sequence length="238" mass="26888">MHVLPGCKVRKPPAVVINMIDLNTWNLTIPEQVPARTIETRLVKADYRSPYFYRSGTTLLFWAPVTGTSTSNSLYPRSELRETFADGKQRNWLYKEGNHRLAASLAVTQVPSSGKIVIGQVHSKDNPTPYIKLQYQLVQGVGYVNLELRRKPGDIKSPVVMTYRSMPLNTRFNYAIDISRKGDLKVSIDGLTYTDKIDPAWASKRFYFKAGVYTLDNQGPPSEGGRAVFHQLRATHVK</sequence>
<dbReference type="EMBL" id="CP000680">
    <property type="protein sequence ID" value="ABP85811.1"/>
    <property type="molecule type" value="Genomic_DNA"/>
</dbReference>
<dbReference type="PATRIC" id="fig|399739.8.peg.3103"/>
<evidence type="ECO:0000313" key="2">
    <source>
        <dbReference type="EMBL" id="ABP85811.1"/>
    </source>
</evidence>
<dbReference type="InterPro" id="IPR014895">
    <property type="entry name" value="Alginate_lyase_2"/>
</dbReference>
<dbReference type="HOGENOM" id="CLU_081538_2_0_6"/>
<gene>
    <name evidence="2" type="ordered locus">Pmen_3057</name>
</gene>
<dbReference type="SUPFAM" id="SSF49899">
    <property type="entry name" value="Concanavalin A-like lectins/glucanases"/>
    <property type="match status" value="1"/>
</dbReference>
<evidence type="ECO:0000259" key="1">
    <source>
        <dbReference type="Pfam" id="PF08787"/>
    </source>
</evidence>
<proteinExistence type="predicted"/>
<reference evidence="2" key="1">
    <citation type="submission" date="2007-04" db="EMBL/GenBank/DDBJ databases">
        <title>Complete sequence of Pseudomonas mendocina ymp.</title>
        <authorList>
            <consortium name="US DOE Joint Genome Institute"/>
            <person name="Copeland A."/>
            <person name="Lucas S."/>
            <person name="Lapidus A."/>
            <person name="Barry K."/>
            <person name="Glavina del Rio T."/>
            <person name="Dalin E."/>
            <person name="Tice H."/>
            <person name="Pitluck S."/>
            <person name="Kiss H."/>
            <person name="Brettin T."/>
            <person name="Detter J.C."/>
            <person name="Bruce D."/>
            <person name="Han C."/>
            <person name="Schmutz J."/>
            <person name="Larimer F."/>
            <person name="Land M."/>
            <person name="Hauser L."/>
            <person name="Kyrpides N."/>
            <person name="Mikhailova N."/>
            <person name="Hersman L."/>
            <person name="Dubois J."/>
            <person name="Maurice P."/>
            <person name="Richardson P."/>
        </authorList>
    </citation>
    <scope>NUCLEOTIDE SEQUENCE [LARGE SCALE GENOMIC DNA]</scope>
    <source>
        <strain evidence="2">Ymp</strain>
    </source>
</reference>
<dbReference type="InterPro" id="IPR013320">
    <property type="entry name" value="ConA-like_dom_sf"/>
</dbReference>
<organism evidence="2">
    <name type="scientific">Ectopseudomonas mendocina (strain ymp)</name>
    <name type="common">Pseudomonas mendocina</name>
    <dbReference type="NCBI Taxonomy" id="399739"/>
    <lineage>
        <taxon>Bacteria</taxon>
        <taxon>Pseudomonadati</taxon>
        <taxon>Pseudomonadota</taxon>
        <taxon>Gammaproteobacteria</taxon>
        <taxon>Pseudomonadales</taxon>
        <taxon>Pseudomonadaceae</taxon>
        <taxon>Ectopseudomonas</taxon>
    </lineage>
</organism>
<dbReference type="KEGG" id="pmy:Pmen_3057"/>
<dbReference type="STRING" id="399739.Pmen_3057"/>
<accession>A4XWU5</accession>
<protein>
    <recommendedName>
        <fullName evidence="1">Alginate lyase 2 domain-containing protein</fullName>
    </recommendedName>
</protein>
<dbReference type="Gene3D" id="2.60.120.200">
    <property type="match status" value="1"/>
</dbReference>
<dbReference type="Pfam" id="PF08787">
    <property type="entry name" value="Alginate_lyase2"/>
    <property type="match status" value="1"/>
</dbReference>
<dbReference type="eggNOG" id="COG5297">
    <property type="taxonomic scope" value="Bacteria"/>
</dbReference>
<dbReference type="AlphaFoldDB" id="A4XWU5"/>
<name>A4XWU5_ECTM1</name>